<dbReference type="InterPro" id="IPR035994">
    <property type="entry name" value="Nucleoside_phosphorylase_sf"/>
</dbReference>
<comment type="caution">
    <text evidence="2">The sequence shown here is derived from an EMBL/GenBank/DDBJ whole genome shotgun (WGS) entry which is preliminary data.</text>
</comment>
<dbReference type="PANTHER" id="PTHR46832:SF1">
    <property type="entry name" value="5'-METHYLTHIOADENOSINE_S-ADENOSYLHOMOCYSTEINE NUCLEOSIDASE"/>
    <property type="match status" value="1"/>
</dbReference>
<dbReference type="GO" id="GO:0008930">
    <property type="term" value="F:methylthioadenosine nucleosidase activity"/>
    <property type="evidence" value="ECO:0007669"/>
    <property type="project" value="TreeGrafter"/>
</dbReference>
<keyword evidence="3" id="KW-1185">Reference proteome</keyword>
<name>A0A7Y9PIJ2_9BACT</name>
<protein>
    <submittedName>
        <fullName evidence="2">Adenosylhomocysteine nucleosidase</fullName>
        <ecNumber evidence="2">3.2.2.9</ecNumber>
    </submittedName>
</protein>
<feature type="domain" description="Nucleoside phosphorylase" evidence="1">
    <location>
        <begin position="122"/>
        <end position="180"/>
    </location>
</feature>
<dbReference type="RefSeq" id="WP_179491769.1">
    <property type="nucleotide sequence ID" value="NZ_JACCCW010000002.1"/>
</dbReference>
<dbReference type="Gene3D" id="3.40.50.1580">
    <property type="entry name" value="Nucleoside phosphorylase domain"/>
    <property type="match status" value="2"/>
</dbReference>
<organism evidence="2 3">
    <name type="scientific">Granulicella arctica</name>
    <dbReference type="NCBI Taxonomy" id="940613"/>
    <lineage>
        <taxon>Bacteria</taxon>
        <taxon>Pseudomonadati</taxon>
        <taxon>Acidobacteriota</taxon>
        <taxon>Terriglobia</taxon>
        <taxon>Terriglobales</taxon>
        <taxon>Acidobacteriaceae</taxon>
        <taxon>Granulicella</taxon>
    </lineage>
</organism>
<dbReference type="EMBL" id="JACCCW010000002">
    <property type="protein sequence ID" value="NYF80400.1"/>
    <property type="molecule type" value="Genomic_DNA"/>
</dbReference>
<dbReference type="InterPro" id="IPR000845">
    <property type="entry name" value="Nucleoside_phosphorylase_d"/>
</dbReference>
<keyword evidence="2" id="KW-0378">Hydrolase</keyword>
<dbReference type="GO" id="GO:0019284">
    <property type="term" value="P:L-methionine salvage from S-adenosylmethionine"/>
    <property type="evidence" value="ECO:0007669"/>
    <property type="project" value="TreeGrafter"/>
</dbReference>
<dbReference type="SUPFAM" id="SSF53167">
    <property type="entry name" value="Purine and uridine phosphorylases"/>
    <property type="match status" value="1"/>
</dbReference>
<evidence type="ECO:0000313" key="3">
    <source>
        <dbReference type="Proteomes" id="UP000589520"/>
    </source>
</evidence>
<accession>A0A7Y9PIJ2</accession>
<dbReference type="GO" id="GO:0005829">
    <property type="term" value="C:cytosol"/>
    <property type="evidence" value="ECO:0007669"/>
    <property type="project" value="TreeGrafter"/>
</dbReference>
<evidence type="ECO:0000313" key="2">
    <source>
        <dbReference type="EMBL" id="NYF80400.1"/>
    </source>
</evidence>
<evidence type="ECO:0000259" key="1">
    <source>
        <dbReference type="Pfam" id="PF01048"/>
    </source>
</evidence>
<dbReference type="EC" id="3.2.2.9" evidence="2"/>
<proteinExistence type="predicted"/>
<gene>
    <name evidence="2" type="ORF">HDF17_002720</name>
</gene>
<feature type="domain" description="Nucleoside phosphorylase" evidence="1">
    <location>
        <begin position="4"/>
        <end position="102"/>
    </location>
</feature>
<dbReference type="Proteomes" id="UP000589520">
    <property type="component" value="Unassembled WGS sequence"/>
</dbReference>
<keyword evidence="2" id="KW-0326">Glycosidase</keyword>
<dbReference type="Pfam" id="PF01048">
    <property type="entry name" value="PNP_UDP_1"/>
    <property type="match status" value="2"/>
</dbReference>
<dbReference type="PANTHER" id="PTHR46832">
    <property type="entry name" value="5'-METHYLTHIOADENOSINE/S-ADENOSYLHOMOCYSTEINE NUCLEOSIDASE"/>
    <property type="match status" value="1"/>
</dbReference>
<dbReference type="GO" id="GO:0008782">
    <property type="term" value="F:adenosylhomocysteine nucleosidase activity"/>
    <property type="evidence" value="ECO:0007669"/>
    <property type="project" value="UniProtKB-EC"/>
</dbReference>
<dbReference type="GO" id="GO:0009116">
    <property type="term" value="P:nucleoside metabolic process"/>
    <property type="evidence" value="ECO:0007669"/>
    <property type="project" value="InterPro"/>
</dbReference>
<sequence>MNGTIAIIAALPGELKPLVSPPRGERWQRLKAGKGTVLWERRHARGRWIAGCSGMGGSRAVIALREMERYAKFDAICSIGWAGALDPTISAASVWHVARVIDTQTGERFSTAEANGHTDTWPVLATTDRVADATEKARLAASYGARLVDMESATLARIAQGRGIPFYCLKAVSDDADAKLPDLNPFIMTNGQMRLMPFLAHVAMRPNSWRGLVKLGKYSAMSARHLAEAIRIWLDSNTLEPVTHEERD</sequence>
<reference evidence="2 3" key="1">
    <citation type="submission" date="2020-07" db="EMBL/GenBank/DDBJ databases">
        <title>Genomic Encyclopedia of Type Strains, Phase IV (KMG-V): Genome sequencing to study the core and pangenomes of soil and plant-associated prokaryotes.</title>
        <authorList>
            <person name="Whitman W."/>
        </authorList>
    </citation>
    <scope>NUCLEOTIDE SEQUENCE [LARGE SCALE GENOMIC DNA]</scope>
    <source>
        <strain evidence="2 3">X4EP2</strain>
    </source>
</reference>
<dbReference type="AlphaFoldDB" id="A0A7Y9PIJ2"/>